<feature type="transmembrane region" description="Helical" evidence="6">
    <location>
        <begin position="6"/>
        <end position="28"/>
    </location>
</feature>
<comment type="caution">
    <text evidence="7">The sequence shown here is derived from an EMBL/GenBank/DDBJ whole genome shotgun (WGS) entry which is preliminary data.</text>
</comment>
<evidence type="ECO:0000256" key="5">
    <source>
        <dbReference type="ARBA" id="ARBA00023136"/>
    </source>
</evidence>
<comment type="subcellular location">
    <subcellularLocation>
        <location evidence="1">Cell membrane</location>
        <topology evidence="1">Multi-pass membrane protein</topology>
    </subcellularLocation>
</comment>
<evidence type="ECO:0000256" key="4">
    <source>
        <dbReference type="ARBA" id="ARBA00022989"/>
    </source>
</evidence>
<name>A0A8E2WEW6_RHILI</name>
<dbReference type="EMBL" id="QGGH01000002">
    <property type="protein sequence ID" value="PWJ92835.1"/>
    <property type="molecule type" value="Genomic_DNA"/>
</dbReference>
<dbReference type="GO" id="GO:0015171">
    <property type="term" value="F:amino acid transmembrane transporter activity"/>
    <property type="evidence" value="ECO:0007669"/>
    <property type="project" value="TreeGrafter"/>
</dbReference>
<reference evidence="7 8" key="1">
    <citation type="submission" date="2018-05" db="EMBL/GenBank/DDBJ databases">
        <title>Genomic Encyclopedia of Type Strains, Phase IV (KMG-IV): sequencing the most valuable type-strain genomes for metagenomic binning, comparative biology and taxonomic classification.</title>
        <authorList>
            <person name="Goeker M."/>
        </authorList>
    </citation>
    <scope>NUCLEOTIDE SEQUENCE [LARGE SCALE GENOMIC DNA]</scope>
    <source>
        <strain evidence="7 8">DSM 2626</strain>
    </source>
</reference>
<accession>A0A8E2WEW6</accession>
<keyword evidence="2" id="KW-1003">Cell membrane</keyword>
<dbReference type="PANTHER" id="PTHR30086">
    <property type="entry name" value="ARGININE EXPORTER PROTEIN ARGO"/>
    <property type="match status" value="1"/>
</dbReference>
<evidence type="ECO:0000256" key="6">
    <source>
        <dbReference type="SAM" id="Phobius"/>
    </source>
</evidence>
<keyword evidence="3 6" id="KW-0812">Transmembrane</keyword>
<sequence>MENLPLVTFAFISVLGMAVPGPDVVLAITNGSRYGIRHAFFGMAGVVLSDIVLICMVALGFGALLVASEFYLSAVRMVGAFYLLFIAIGALRSSTGSRHAFDPGFPDKAHSTKALMVRCFVVAVTNPEAWLFFPAVLPPFVDSNEPIAMQYAVLAIIIAAADVFVLMLYATLGSRAARLLAGPNAVWIDRLYGIALLGLSSVLILQSLGHL</sequence>
<evidence type="ECO:0000256" key="2">
    <source>
        <dbReference type="ARBA" id="ARBA00022475"/>
    </source>
</evidence>
<gene>
    <name evidence="7" type="ORF">C8D77_102611</name>
</gene>
<dbReference type="AlphaFoldDB" id="A0A8E2WEW6"/>
<organism evidence="7 8">
    <name type="scientific">Rhizobium loti</name>
    <name type="common">Mesorhizobium loti</name>
    <dbReference type="NCBI Taxonomy" id="381"/>
    <lineage>
        <taxon>Bacteria</taxon>
        <taxon>Pseudomonadati</taxon>
        <taxon>Pseudomonadota</taxon>
        <taxon>Alphaproteobacteria</taxon>
        <taxon>Hyphomicrobiales</taxon>
        <taxon>Phyllobacteriaceae</taxon>
        <taxon>Mesorhizobium</taxon>
    </lineage>
</organism>
<dbReference type="GO" id="GO:0005886">
    <property type="term" value="C:plasma membrane"/>
    <property type="evidence" value="ECO:0007669"/>
    <property type="project" value="UniProtKB-SubCell"/>
</dbReference>
<dbReference type="InterPro" id="IPR001123">
    <property type="entry name" value="LeuE-type"/>
</dbReference>
<keyword evidence="5 6" id="KW-0472">Membrane</keyword>
<evidence type="ECO:0000256" key="1">
    <source>
        <dbReference type="ARBA" id="ARBA00004651"/>
    </source>
</evidence>
<dbReference type="RefSeq" id="WP_109662558.1">
    <property type="nucleotide sequence ID" value="NZ_QGGH01000002.1"/>
</dbReference>
<proteinExistence type="predicted"/>
<keyword evidence="4 6" id="KW-1133">Transmembrane helix</keyword>
<evidence type="ECO:0000256" key="3">
    <source>
        <dbReference type="ARBA" id="ARBA00022692"/>
    </source>
</evidence>
<dbReference type="PIRSF" id="PIRSF006324">
    <property type="entry name" value="LeuE"/>
    <property type="match status" value="1"/>
</dbReference>
<evidence type="ECO:0000313" key="7">
    <source>
        <dbReference type="EMBL" id="PWJ92835.1"/>
    </source>
</evidence>
<feature type="transmembrane region" description="Helical" evidence="6">
    <location>
        <begin position="70"/>
        <end position="91"/>
    </location>
</feature>
<feature type="transmembrane region" description="Helical" evidence="6">
    <location>
        <begin position="149"/>
        <end position="170"/>
    </location>
</feature>
<evidence type="ECO:0000313" key="8">
    <source>
        <dbReference type="Proteomes" id="UP000245631"/>
    </source>
</evidence>
<protein>
    <submittedName>
        <fullName evidence="7">Threonine/homoserine/homoserine lactone efflux protein</fullName>
    </submittedName>
</protein>
<feature type="transmembrane region" description="Helical" evidence="6">
    <location>
        <begin position="115"/>
        <end position="137"/>
    </location>
</feature>
<feature type="transmembrane region" description="Helical" evidence="6">
    <location>
        <begin position="40"/>
        <end position="64"/>
    </location>
</feature>
<feature type="transmembrane region" description="Helical" evidence="6">
    <location>
        <begin position="191"/>
        <end position="209"/>
    </location>
</feature>
<dbReference type="PANTHER" id="PTHR30086:SF20">
    <property type="entry name" value="ARGININE EXPORTER PROTEIN ARGO-RELATED"/>
    <property type="match status" value="1"/>
</dbReference>
<dbReference type="Proteomes" id="UP000245631">
    <property type="component" value="Unassembled WGS sequence"/>
</dbReference>
<dbReference type="GeneID" id="61051647"/>
<dbReference type="Pfam" id="PF01810">
    <property type="entry name" value="LysE"/>
    <property type="match status" value="1"/>
</dbReference>